<evidence type="ECO:0000256" key="7">
    <source>
        <dbReference type="RuleBase" id="RU369093"/>
    </source>
</evidence>
<evidence type="ECO:0000256" key="6">
    <source>
        <dbReference type="ARBA" id="ARBA00022786"/>
    </source>
</evidence>
<evidence type="ECO:0000313" key="10">
    <source>
        <dbReference type="Proteomes" id="UP000289340"/>
    </source>
</evidence>
<dbReference type="InterPro" id="IPR003613">
    <property type="entry name" value="Ubox_domain"/>
</dbReference>
<dbReference type="Gene3D" id="3.30.40.10">
    <property type="entry name" value="Zinc/RING finger domain, C3HC4 (zinc finger)"/>
    <property type="match status" value="1"/>
</dbReference>
<dbReference type="FunFam" id="3.30.40.10:FF:000502">
    <property type="entry name" value="RING-type E3 ubiquitin transferase"/>
    <property type="match status" value="1"/>
</dbReference>
<dbReference type="SUPFAM" id="SSF48371">
    <property type="entry name" value="ARM repeat"/>
    <property type="match status" value="1"/>
</dbReference>
<feature type="domain" description="U-box" evidence="8">
    <location>
        <begin position="11"/>
        <end position="85"/>
    </location>
</feature>
<organism evidence="9 10">
    <name type="scientific">Glycine soja</name>
    <name type="common">Wild soybean</name>
    <dbReference type="NCBI Taxonomy" id="3848"/>
    <lineage>
        <taxon>Eukaryota</taxon>
        <taxon>Viridiplantae</taxon>
        <taxon>Streptophyta</taxon>
        <taxon>Embryophyta</taxon>
        <taxon>Tracheophyta</taxon>
        <taxon>Spermatophyta</taxon>
        <taxon>Magnoliopsida</taxon>
        <taxon>eudicotyledons</taxon>
        <taxon>Gunneridae</taxon>
        <taxon>Pentapetalae</taxon>
        <taxon>rosids</taxon>
        <taxon>fabids</taxon>
        <taxon>Fabales</taxon>
        <taxon>Fabaceae</taxon>
        <taxon>Papilionoideae</taxon>
        <taxon>50 kb inversion clade</taxon>
        <taxon>NPAAA clade</taxon>
        <taxon>indigoferoid/millettioid clade</taxon>
        <taxon>Phaseoleae</taxon>
        <taxon>Glycine</taxon>
        <taxon>Glycine subgen. Soja</taxon>
    </lineage>
</organism>
<comment type="function">
    <text evidence="2 7">Functions as an E3 ubiquitin ligase.</text>
</comment>
<protein>
    <recommendedName>
        <fullName evidence="7 8">U-box domain-containing protein</fullName>
        <ecNumber evidence="7">2.3.2.27</ecNumber>
    </recommendedName>
    <alternativeName>
        <fullName evidence="7">RING-type E3 ubiquitin transferase PUB</fullName>
    </alternativeName>
</protein>
<dbReference type="Pfam" id="PF25598">
    <property type="entry name" value="ARM_PUB"/>
    <property type="match status" value="1"/>
</dbReference>
<dbReference type="GO" id="GO:0061630">
    <property type="term" value="F:ubiquitin protein ligase activity"/>
    <property type="evidence" value="ECO:0007669"/>
    <property type="project" value="UniProtKB-UniRule"/>
</dbReference>
<accession>A0A445KA42</accession>
<sequence>MVRARDDLCISVPSFFKCPISLDVMKSPVSLCTGVTYDRSSIQRWLDAGNNTCPATMQLLHTKDFIPNRTLQSLIQIWSDSLLRHPTPSEPLPSPDQVLRTVFDFKSDSDSLRFGSLSKLLLFAKDSLQNKLFLAKLEGFVNQLVRFLHNVDVGVTAGTSVEFLEQVVIVLGLILDSIEDREGLKNSMLKGKKQSLDSLLLVLQRGSLESKIASARVLQFVAVDAEAKISIAEKESVVAELLKSAAPEKDAALIEAALASLVAISAPKRNKLKLVNLGAVKAMTRLLTEANLGAAAVEKVLKIVETASSTREGRSEICEEATAACVAAVLSKVLKVSSAATEHAVTTLWSLCYLFRDRKAQEAVTQNNGLTKILLLMQSNCAPHVRQMCTDLLKIFLANSKSCLSCYDTKTTHIMPF</sequence>
<keyword evidence="6 7" id="KW-0833">Ubl conjugation pathway</keyword>
<dbReference type="AlphaFoldDB" id="A0A445KA42"/>
<dbReference type="InterPro" id="IPR058678">
    <property type="entry name" value="ARM_PUB"/>
</dbReference>
<dbReference type="EC" id="2.3.2.27" evidence="7"/>
<gene>
    <name evidence="9" type="ORF">D0Y65_014756</name>
</gene>
<dbReference type="InterPro" id="IPR013083">
    <property type="entry name" value="Znf_RING/FYVE/PHD"/>
</dbReference>
<keyword evidence="4 7" id="KW-0808">Transferase</keyword>
<evidence type="ECO:0000256" key="4">
    <source>
        <dbReference type="ARBA" id="ARBA00022679"/>
    </source>
</evidence>
<evidence type="ECO:0000256" key="2">
    <source>
        <dbReference type="ARBA" id="ARBA00003861"/>
    </source>
</evidence>
<dbReference type="Proteomes" id="UP000289340">
    <property type="component" value="Chromosome 6"/>
</dbReference>
<dbReference type="UniPathway" id="UPA00143"/>
<dbReference type="SMR" id="A0A445KA42"/>
<dbReference type="Gene3D" id="1.25.10.10">
    <property type="entry name" value="Leucine-rich Repeat Variant"/>
    <property type="match status" value="1"/>
</dbReference>
<proteinExistence type="predicted"/>
<name>A0A445KA42_GLYSO</name>
<dbReference type="CDD" id="cd16664">
    <property type="entry name" value="RING-Ubox_PUB"/>
    <property type="match status" value="1"/>
</dbReference>
<dbReference type="Pfam" id="PF04564">
    <property type="entry name" value="U-box"/>
    <property type="match status" value="1"/>
</dbReference>
<dbReference type="InterPro" id="IPR011989">
    <property type="entry name" value="ARM-like"/>
</dbReference>
<dbReference type="Gramene" id="XM_028380601.1">
    <property type="protein sequence ID" value="XP_028236402.1"/>
    <property type="gene ID" value="LOC114415763"/>
</dbReference>
<evidence type="ECO:0000259" key="8">
    <source>
        <dbReference type="PROSITE" id="PS51698"/>
    </source>
</evidence>
<evidence type="ECO:0000256" key="5">
    <source>
        <dbReference type="ARBA" id="ARBA00022737"/>
    </source>
</evidence>
<evidence type="ECO:0000256" key="1">
    <source>
        <dbReference type="ARBA" id="ARBA00000900"/>
    </source>
</evidence>
<dbReference type="InterPro" id="IPR045185">
    <property type="entry name" value="PUB22/23/24-like"/>
</dbReference>
<dbReference type="InterPro" id="IPR045210">
    <property type="entry name" value="RING-Ubox_PUB"/>
</dbReference>
<dbReference type="PANTHER" id="PTHR22849:SF20">
    <property type="entry name" value="U-BOX DOMAIN-CONTAINING PROTEIN 27-RELATED"/>
    <property type="match status" value="1"/>
</dbReference>
<keyword evidence="5" id="KW-0677">Repeat</keyword>
<comment type="pathway">
    <text evidence="3 7">Protein modification; protein ubiquitination.</text>
</comment>
<evidence type="ECO:0000313" key="9">
    <source>
        <dbReference type="EMBL" id="RZC07639.1"/>
    </source>
</evidence>
<dbReference type="PROSITE" id="PS51698">
    <property type="entry name" value="U_BOX"/>
    <property type="match status" value="1"/>
</dbReference>
<keyword evidence="10" id="KW-1185">Reference proteome</keyword>
<dbReference type="PANTHER" id="PTHR22849">
    <property type="entry name" value="WDSAM1 PROTEIN"/>
    <property type="match status" value="1"/>
</dbReference>
<comment type="catalytic activity">
    <reaction evidence="1 7">
        <text>S-ubiquitinyl-[E2 ubiquitin-conjugating enzyme]-L-cysteine + [acceptor protein]-L-lysine = [E2 ubiquitin-conjugating enzyme]-L-cysteine + N(6)-ubiquitinyl-[acceptor protein]-L-lysine.</text>
        <dbReference type="EC" id="2.3.2.27"/>
    </reaction>
</comment>
<reference evidence="9 10" key="1">
    <citation type="submission" date="2018-09" db="EMBL/GenBank/DDBJ databases">
        <title>A high-quality reference genome of wild soybean provides a powerful tool to mine soybean genomes.</title>
        <authorList>
            <person name="Xie M."/>
            <person name="Chung C.Y.L."/>
            <person name="Li M.-W."/>
            <person name="Wong F.-L."/>
            <person name="Chan T.-F."/>
            <person name="Lam H.-M."/>
        </authorList>
    </citation>
    <scope>NUCLEOTIDE SEQUENCE [LARGE SCALE GENOMIC DNA]</scope>
    <source>
        <strain evidence="10">cv. W05</strain>
        <tissue evidence="9">Hypocotyl of etiolated seedlings</tissue>
    </source>
</reference>
<dbReference type="GO" id="GO:0016567">
    <property type="term" value="P:protein ubiquitination"/>
    <property type="evidence" value="ECO:0007669"/>
    <property type="project" value="UniProtKB-UniRule"/>
</dbReference>
<comment type="caution">
    <text evidence="9">The sequence shown here is derived from an EMBL/GenBank/DDBJ whole genome shotgun (WGS) entry which is preliminary data.</text>
</comment>
<dbReference type="SMART" id="SM00504">
    <property type="entry name" value="Ubox"/>
    <property type="match status" value="1"/>
</dbReference>
<dbReference type="EMBL" id="QZWG01000006">
    <property type="protein sequence ID" value="RZC07639.1"/>
    <property type="molecule type" value="Genomic_DNA"/>
</dbReference>
<evidence type="ECO:0000256" key="3">
    <source>
        <dbReference type="ARBA" id="ARBA00004906"/>
    </source>
</evidence>
<dbReference type="InterPro" id="IPR016024">
    <property type="entry name" value="ARM-type_fold"/>
</dbReference>
<dbReference type="SUPFAM" id="SSF57850">
    <property type="entry name" value="RING/U-box"/>
    <property type="match status" value="1"/>
</dbReference>